<accession>A0A5C6DV96</accession>
<comment type="subcellular location">
    <subcellularLocation>
        <location evidence="1">Cell envelope</location>
    </subcellularLocation>
</comment>
<evidence type="ECO:0000256" key="1">
    <source>
        <dbReference type="ARBA" id="ARBA00004196"/>
    </source>
</evidence>
<dbReference type="AlphaFoldDB" id="A0A5C6DV96"/>
<protein>
    <submittedName>
        <fullName evidence="3">Heparinase II/III-like protein</fullName>
    </submittedName>
</protein>
<dbReference type="GO" id="GO:0030313">
    <property type="term" value="C:cell envelope"/>
    <property type="evidence" value="ECO:0007669"/>
    <property type="project" value="UniProtKB-SubCell"/>
</dbReference>
<dbReference type="Gene3D" id="2.70.98.70">
    <property type="match status" value="1"/>
</dbReference>
<dbReference type="InterPro" id="IPR012480">
    <property type="entry name" value="Hepar_II_III_C"/>
</dbReference>
<name>A0A5C6DV96_9BACT</name>
<dbReference type="OrthoDB" id="9772435at2"/>
<dbReference type="Proteomes" id="UP000315471">
    <property type="component" value="Unassembled WGS sequence"/>
</dbReference>
<dbReference type="PANTHER" id="PTHR38045">
    <property type="entry name" value="CHROMOSOME 1, WHOLE GENOME SHOTGUN SEQUENCE"/>
    <property type="match status" value="1"/>
</dbReference>
<keyword evidence="4" id="KW-1185">Reference proteome</keyword>
<feature type="domain" description="Heparinase II/III-like C-terminal" evidence="2">
    <location>
        <begin position="390"/>
        <end position="584"/>
    </location>
</feature>
<reference evidence="3 4" key="1">
    <citation type="submission" date="2019-02" db="EMBL/GenBank/DDBJ databases">
        <title>Deep-cultivation of Planctomycetes and their phenomic and genomic characterization uncovers novel biology.</title>
        <authorList>
            <person name="Wiegand S."/>
            <person name="Jogler M."/>
            <person name="Boedeker C."/>
            <person name="Pinto D."/>
            <person name="Vollmers J."/>
            <person name="Rivas-Marin E."/>
            <person name="Kohn T."/>
            <person name="Peeters S.H."/>
            <person name="Heuer A."/>
            <person name="Rast P."/>
            <person name="Oberbeckmann S."/>
            <person name="Bunk B."/>
            <person name="Jeske O."/>
            <person name="Meyerdierks A."/>
            <person name="Storesund J.E."/>
            <person name="Kallscheuer N."/>
            <person name="Luecker S."/>
            <person name="Lage O.M."/>
            <person name="Pohl T."/>
            <person name="Merkel B.J."/>
            <person name="Hornburger P."/>
            <person name="Mueller R.-W."/>
            <person name="Bruemmer F."/>
            <person name="Labrenz M."/>
            <person name="Spormann A.M."/>
            <person name="Op Den Camp H."/>
            <person name="Overmann J."/>
            <person name="Amann R."/>
            <person name="Jetten M.S.M."/>
            <person name="Mascher T."/>
            <person name="Medema M.H."/>
            <person name="Devos D.P."/>
            <person name="Kaster A.-K."/>
            <person name="Ovreas L."/>
            <person name="Rohde M."/>
            <person name="Galperin M.Y."/>
            <person name="Jogler C."/>
        </authorList>
    </citation>
    <scope>NUCLEOTIDE SEQUENCE [LARGE SCALE GENOMIC DNA]</scope>
    <source>
        <strain evidence="3 4">Q31b</strain>
    </source>
</reference>
<dbReference type="Pfam" id="PF07940">
    <property type="entry name" value="Hepar_II_III_C"/>
    <property type="match status" value="1"/>
</dbReference>
<comment type="caution">
    <text evidence="3">The sequence shown here is derived from an EMBL/GenBank/DDBJ whole genome shotgun (WGS) entry which is preliminary data.</text>
</comment>
<gene>
    <name evidence="3" type="ORF">Q31b_37970</name>
</gene>
<dbReference type="GO" id="GO:0016829">
    <property type="term" value="F:lyase activity"/>
    <property type="evidence" value="ECO:0007669"/>
    <property type="project" value="InterPro"/>
</dbReference>
<dbReference type="InterPro" id="IPR008929">
    <property type="entry name" value="Chondroitin_lyas"/>
</dbReference>
<sequence length="621" mass="69696">MLKIRYAMLTVLLISACWQERSRAAEPNVAPNQIFDTLVHEHPRLMLKEDALRDLKRQAENDEVLQRFVREVCRQADNRLDDPKLLYEKRGPRLLHVSKSCVERIYDLGIAWRWTGEKKYAEKMKENLLAVCDFPDWNPSHFLDTAEMCHAVGIGYDWIYDYLDEKTRDRIRSSLVELGLKPGIERYKSGYKHFTYAYNWNQVCNGGLLIGALAVAESEPETAGFVVTHALQNLPTAIRSYGPDGVWAEGIGYWKYATSYTGFALTALETALGSDFGLSKIPGLSQTGYVPIYFTSPTGLLFSFADAGDFQKRKSAACMFWLARTFNNPHFSDSEHDLVGADDVSPFHILWYAPPSGKTPPARELDRLLRGDVETALFRSDWDDPEALFVGVKAGSNQAHHGHLDLGNFEMDALGVRWARDLGSDNYNLPEYWSYQEGGTRWTYYRLGSFSHNVPVLGGKNQNANALARLTHFQSNEAFPFAQVDLTDAYAAYAAKALRGVAMTDNRRAVLVQDEFEIESPCQVLWGMTTDATITLENPGLAHLSCKGKQLTARILSPAGAAFTVESAEQLPPQKRNEGVSRLVIRLPETKGPLTIAVLLSPQWKDGVSIKNVAVKPLEEW</sequence>
<dbReference type="PROSITE" id="PS51257">
    <property type="entry name" value="PROKAR_LIPOPROTEIN"/>
    <property type="match status" value="1"/>
</dbReference>
<dbReference type="Gene3D" id="1.50.10.100">
    <property type="entry name" value="Chondroitin AC/alginate lyase"/>
    <property type="match status" value="1"/>
</dbReference>
<dbReference type="SUPFAM" id="SSF48230">
    <property type="entry name" value="Chondroitin AC/alginate lyase"/>
    <property type="match status" value="1"/>
</dbReference>
<evidence type="ECO:0000313" key="3">
    <source>
        <dbReference type="EMBL" id="TWU38719.1"/>
    </source>
</evidence>
<organism evidence="3 4">
    <name type="scientific">Novipirellula aureliae</name>
    <dbReference type="NCBI Taxonomy" id="2527966"/>
    <lineage>
        <taxon>Bacteria</taxon>
        <taxon>Pseudomonadati</taxon>
        <taxon>Planctomycetota</taxon>
        <taxon>Planctomycetia</taxon>
        <taxon>Pirellulales</taxon>
        <taxon>Pirellulaceae</taxon>
        <taxon>Novipirellula</taxon>
    </lineage>
</organism>
<evidence type="ECO:0000313" key="4">
    <source>
        <dbReference type="Proteomes" id="UP000315471"/>
    </source>
</evidence>
<dbReference type="EMBL" id="SJPY01000006">
    <property type="protein sequence ID" value="TWU38719.1"/>
    <property type="molecule type" value="Genomic_DNA"/>
</dbReference>
<evidence type="ECO:0000259" key="2">
    <source>
        <dbReference type="Pfam" id="PF07940"/>
    </source>
</evidence>
<dbReference type="PANTHER" id="PTHR38045:SF1">
    <property type="entry name" value="HEPARINASE II_III-LIKE PROTEIN"/>
    <property type="match status" value="1"/>
</dbReference>
<proteinExistence type="predicted"/>